<sequence length="86" mass="9655">MCPNGIPEIKDRNGGLTKASRLAYKLTNLLPFTPLQGARPPRPSAPPPPQQHLEPYFKDKDLNMKPSNCRYVLQSAFSSRHILKSL</sequence>
<evidence type="ECO:0000256" key="1">
    <source>
        <dbReference type="SAM" id="MobiDB-lite"/>
    </source>
</evidence>
<name>A0A4C1V901_EUMVA</name>
<organism evidence="2 3">
    <name type="scientific">Eumeta variegata</name>
    <name type="common">Bagworm moth</name>
    <name type="synonym">Eumeta japonica</name>
    <dbReference type="NCBI Taxonomy" id="151549"/>
    <lineage>
        <taxon>Eukaryota</taxon>
        <taxon>Metazoa</taxon>
        <taxon>Ecdysozoa</taxon>
        <taxon>Arthropoda</taxon>
        <taxon>Hexapoda</taxon>
        <taxon>Insecta</taxon>
        <taxon>Pterygota</taxon>
        <taxon>Neoptera</taxon>
        <taxon>Endopterygota</taxon>
        <taxon>Lepidoptera</taxon>
        <taxon>Glossata</taxon>
        <taxon>Ditrysia</taxon>
        <taxon>Tineoidea</taxon>
        <taxon>Psychidae</taxon>
        <taxon>Oiketicinae</taxon>
        <taxon>Eumeta</taxon>
    </lineage>
</organism>
<feature type="region of interest" description="Disordered" evidence="1">
    <location>
        <begin position="33"/>
        <end position="56"/>
    </location>
</feature>
<gene>
    <name evidence="2" type="ORF">EVAR_19453_1</name>
</gene>
<feature type="compositionally biased region" description="Pro residues" evidence="1">
    <location>
        <begin position="40"/>
        <end position="50"/>
    </location>
</feature>
<comment type="caution">
    <text evidence="2">The sequence shown here is derived from an EMBL/GenBank/DDBJ whole genome shotgun (WGS) entry which is preliminary data.</text>
</comment>
<dbReference type="AlphaFoldDB" id="A0A4C1V901"/>
<keyword evidence="3" id="KW-1185">Reference proteome</keyword>
<dbReference type="EMBL" id="BGZK01000301">
    <property type="protein sequence ID" value="GBP35233.1"/>
    <property type="molecule type" value="Genomic_DNA"/>
</dbReference>
<evidence type="ECO:0000313" key="3">
    <source>
        <dbReference type="Proteomes" id="UP000299102"/>
    </source>
</evidence>
<protein>
    <submittedName>
        <fullName evidence="2">Uncharacterized protein</fullName>
    </submittedName>
</protein>
<accession>A0A4C1V901</accession>
<proteinExistence type="predicted"/>
<dbReference type="Proteomes" id="UP000299102">
    <property type="component" value="Unassembled WGS sequence"/>
</dbReference>
<evidence type="ECO:0000313" key="2">
    <source>
        <dbReference type="EMBL" id="GBP35233.1"/>
    </source>
</evidence>
<reference evidence="2 3" key="1">
    <citation type="journal article" date="2019" name="Commun. Biol.">
        <title>The bagworm genome reveals a unique fibroin gene that provides high tensile strength.</title>
        <authorList>
            <person name="Kono N."/>
            <person name="Nakamura H."/>
            <person name="Ohtoshi R."/>
            <person name="Tomita M."/>
            <person name="Numata K."/>
            <person name="Arakawa K."/>
        </authorList>
    </citation>
    <scope>NUCLEOTIDE SEQUENCE [LARGE SCALE GENOMIC DNA]</scope>
</reference>